<sequence length="26" mass="3134">MSEWWGNFPYEITFMFPQVTPGIKNI</sequence>
<proteinExistence type="predicted"/>
<accession>A0A2P2QNR5</accession>
<evidence type="ECO:0000313" key="1">
    <source>
        <dbReference type="EMBL" id="MBX68565.1"/>
    </source>
</evidence>
<dbReference type="EMBL" id="GGEC01088081">
    <property type="protein sequence ID" value="MBX68565.1"/>
    <property type="molecule type" value="Transcribed_RNA"/>
</dbReference>
<reference evidence="1" key="1">
    <citation type="submission" date="2018-02" db="EMBL/GenBank/DDBJ databases">
        <title>Rhizophora mucronata_Transcriptome.</title>
        <authorList>
            <person name="Meera S.P."/>
            <person name="Sreeshan A."/>
            <person name="Augustine A."/>
        </authorList>
    </citation>
    <scope>NUCLEOTIDE SEQUENCE</scope>
    <source>
        <tissue evidence="1">Leaf</tissue>
    </source>
</reference>
<dbReference type="AlphaFoldDB" id="A0A2P2QNR5"/>
<organism evidence="1">
    <name type="scientific">Rhizophora mucronata</name>
    <name type="common">Asiatic mangrove</name>
    <dbReference type="NCBI Taxonomy" id="61149"/>
    <lineage>
        <taxon>Eukaryota</taxon>
        <taxon>Viridiplantae</taxon>
        <taxon>Streptophyta</taxon>
        <taxon>Embryophyta</taxon>
        <taxon>Tracheophyta</taxon>
        <taxon>Spermatophyta</taxon>
        <taxon>Magnoliopsida</taxon>
        <taxon>eudicotyledons</taxon>
        <taxon>Gunneridae</taxon>
        <taxon>Pentapetalae</taxon>
        <taxon>rosids</taxon>
        <taxon>fabids</taxon>
        <taxon>Malpighiales</taxon>
        <taxon>Rhizophoraceae</taxon>
        <taxon>Rhizophora</taxon>
    </lineage>
</organism>
<name>A0A2P2QNR5_RHIMU</name>
<protein>
    <submittedName>
        <fullName evidence="1">Uncharacterized protein</fullName>
    </submittedName>
</protein>